<feature type="chain" id="PRO_5004650562" description="HYR domain-containing protein" evidence="2">
    <location>
        <begin position="19"/>
        <end position="793"/>
    </location>
</feature>
<sequence>MFLLLGLSLVLAPGRYSAAESEELIDLYPYDQEACLLATSECTETKVGDSFFDAIYNGYRYNLTRGSVRFTKDFEDDNNDGVYSALEITAMSYSAFASFIINDREEAYVLSSQNNRADLTAGVSHLIYSYFDENGKLYLFEDAVHTYLIVNEGTAETPDFRLATTAEEVTYNAAETKPENMKLSNIRILMDSEAARGYVIEELKFASFTKLGVDTSVELDPEKWSDIIDGNPTNVTIPAGHSVFSFGARDRGGNIKPLGLIKSMPQSMVSDNTLPLELIYDVQPAIFEGITTLDDDASTPGTNIVVDYNASFDLPTSVTASWIKMNDEDGLFINETEKLDYSVEIAQDGVVLETIDFTYDAVEDKYIASAPVTKVDSSVFGAAYTATFKVTNPENQETTYTADIVVGVMPPKFVGVQDRFSDEGVYVDLLEGITADNGYGLDITNTINISTPRGFNFYSPKAGTYTINLDFTYHVNIPGTPDKLAQVIFGGNAYNITKTNEKLASVANDISMFTDVTNLKTSTFGWSSAGVLIEVGGDGKVIRTIDRRTWDLEDENGKNTPANAQNMFDAWLSGITLQEGGFVAIIGVNKTAEYNAAKTLVFGDTVTRTEFEAGIPDFDIDIVKSASYVLTIDDLTPPTLVAVDNKYTVVEGSYASVNDAILANVVAIDNFDSRNDIALFVTNNDGMSLSTPGTYNVVVTGEDSAGNSATVSFQVTVVAKEITEGKVDEKVEDAMDDLKDYVGDNTLTEQQIKDLIEAQEDAVGTSLVVTIVVSLVSAGLAFGAAFFVLKKRP</sequence>
<keyword evidence="1" id="KW-1133">Transmembrane helix</keyword>
<proteinExistence type="predicted"/>
<keyword evidence="1" id="KW-0812">Transmembrane</keyword>
<dbReference type="RefSeq" id="WP_030004266.1">
    <property type="nucleotide sequence ID" value="NC_022549.1"/>
</dbReference>
<dbReference type="Proteomes" id="UP000032737">
    <property type="component" value="Chromosome"/>
</dbReference>
<evidence type="ECO:0000313" key="4">
    <source>
        <dbReference type="Proteomes" id="UP000032737"/>
    </source>
</evidence>
<evidence type="ECO:0000313" key="3">
    <source>
        <dbReference type="EMBL" id="CCV65405.1"/>
    </source>
</evidence>
<dbReference type="InterPro" id="IPR013783">
    <property type="entry name" value="Ig-like_fold"/>
</dbReference>
<reference evidence="3 4" key="1">
    <citation type="journal article" date="2013" name="J. Mol. Microbiol. Biotechnol.">
        <title>Analysis of the Complete Genomes of Acholeplasma brassicae , A. palmae and A. laidlawii and Their Comparison to the Obligate Parasites from ' Candidatus Phytoplasma'.</title>
        <authorList>
            <person name="Kube M."/>
            <person name="Siewert C."/>
            <person name="Migdoll A.M."/>
            <person name="Duduk B."/>
            <person name="Holz S."/>
            <person name="Rabus R."/>
            <person name="Seemuller E."/>
            <person name="Mitrovic J."/>
            <person name="Muller I."/>
            <person name="Buttner C."/>
            <person name="Reinhardt R."/>
        </authorList>
    </citation>
    <scope>NUCLEOTIDE SEQUENCE [LARGE SCALE GENOMIC DNA]</scope>
    <source>
        <strain evidence="4">0502</strain>
    </source>
</reference>
<dbReference type="AlphaFoldDB" id="U4KMM8"/>
<dbReference type="EMBL" id="FO681348">
    <property type="protein sequence ID" value="CCV65405.1"/>
    <property type="molecule type" value="Genomic_DNA"/>
</dbReference>
<dbReference type="HOGENOM" id="CLU_350434_0_0_14"/>
<dbReference type="OrthoDB" id="384052at2"/>
<feature type="transmembrane region" description="Helical" evidence="1">
    <location>
        <begin position="767"/>
        <end position="789"/>
    </location>
</feature>
<protein>
    <recommendedName>
        <fullName evidence="5">HYR domain-containing protein</fullName>
    </recommendedName>
</protein>
<dbReference type="KEGG" id="abra:BN85303840"/>
<keyword evidence="2" id="KW-0732">Signal</keyword>
<keyword evidence="4" id="KW-1185">Reference proteome</keyword>
<dbReference type="Gene3D" id="2.60.40.10">
    <property type="entry name" value="Immunoglobulins"/>
    <property type="match status" value="1"/>
</dbReference>
<dbReference type="STRING" id="61635.BN85303840"/>
<evidence type="ECO:0000256" key="2">
    <source>
        <dbReference type="SAM" id="SignalP"/>
    </source>
</evidence>
<accession>U4KMM8</accession>
<evidence type="ECO:0000256" key="1">
    <source>
        <dbReference type="SAM" id="Phobius"/>
    </source>
</evidence>
<evidence type="ECO:0008006" key="5">
    <source>
        <dbReference type="Google" id="ProtNLM"/>
    </source>
</evidence>
<organism evidence="3 4">
    <name type="scientific">Acholeplasma brassicae</name>
    <dbReference type="NCBI Taxonomy" id="61635"/>
    <lineage>
        <taxon>Bacteria</taxon>
        <taxon>Bacillati</taxon>
        <taxon>Mycoplasmatota</taxon>
        <taxon>Mollicutes</taxon>
        <taxon>Acholeplasmatales</taxon>
        <taxon>Acholeplasmataceae</taxon>
        <taxon>Acholeplasma</taxon>
    </lineage>
</organism>
<feature type="signal peptide" evidence="2">
    <location>
        <begin position="1"/>
        <end position="18"/>
    </location>
</feature>
<name>U4KMM8_9MOLU</name>
<keyword evidence="1" id="KW-0472">Membrane</keyword>
<gene>
    <name evidence="3" type="ORF">BN85303840</name>
</gene>